<evidence type="ECO:0000256" key="1">
    <source>
        <dbReference type="SAM" id="MobiDB-lite"/>
    </source>
</evidence>
<comment type="caution">
    <text evidence="2">The sequence shown here is derived from an EMBL/GenBank/DDBJ whole genome shotgun (WGS) entry which is preliminary data.</text>
</comment>
<dbReference type="InParanoid" id="A0A286UH69"/>
<dbReference type="EMBL" id="NBII01000005">
    <property type="protein sequence ID" value="PAV18970.1"/>
    <property type="molecule type" value="Genomic_DNA"/>
</dbReference>
<evidence type="ECO:0000313" key="3">
    <source>
        <dbReference type="Proteomes" id="UP000217199"/>
    </source>
</evidence>
<protein>
    <submittedName>
        <fullName evidence="2">Uncharacterized protein</fullName>
    </submittedName>
</protein>
<sequence length="203" mass="22814">MARTKKTRTSKATRRSQVKEDLLKLTPPPIIKEDECKCGWCRRITILESGVVNVATPALVALRKGKYASRALPDWQNLQRQVFQKFQKEILRSQEMTDAMVSHLTAFIEDMNELKKSRATWSPNTREEDKESPRSETAEVTSDSSDLGGQSSNSVVGSEGGQTYIPNGRNEGSEPSNQSQDGHALVLRMNNMTIKLRPLRPRV</sequence>
<reference evidence="2 3" key="1">
    <citation type="journal article" date="2017" name="Mol. Ecol.">
        <title>Comparative and population genomic landscape of Phellinus noxius: A hypervariable fungus causing root rot in trees.</title>
        <authorList>
            <person name="Chung C.L."/>
            <person name="Lee T.J."/>
            <person name="Akiba M."/>
            <person name="Lee H.H."/>
            <person name="Kuo T.H."/>
            <person name="Liu D."/>
            <person name="Ke H.M."/>
            <person name="Yokoi T."/>
            <person name="Roa M.B."/>
            <person name="Lu M.J."/>
            <person name="Chang Y.Y."/>
            <person name="Ann P.J."/>
            <person name="Tsai J.N."/>
            <person name="Chen C.Y."/>
            <person name="Tzean S.S."/>
            <person name="Ota Y."/>
            <person name="Hattori T."/>
            <person name="Sahashi N."/>
            <person name="Liou R.F."/>
            <person name="Kikuchi T."/>
            <person name="Tsai I.J."/>
        </authorList>
    </citation>
    <scope>NUCLEOTIDE SEQUENCE [LARGE SCALE GENOMIC DNA]</scope>
    <source>
        <strain evidence="2 3">FFPRI411160</strain>
    </source>
</reference>
<keyword evidence="3" id="KW-1185">Reference proteome</keyword>
<feature type="region of interest" description="Disordered" evidence="1">
    <location>
        <begin position="116"/>
        <end position="182"/>
    </location>
</feature>
<organism evidence="2 3">
    <name type="scientific">Pyrrhoderma noxium</name>
    <dbReference type="NCBI Taxonomy" id="2282107"/>
    <lineage>
        <taxon>Eukaryota</taxon>
        <taxon>Fungi</taxon>
        <taxon>Dikarya</taxon>
        <taxon>Basidiomycota</taxon>
        <taxon>Agaricomycotina</taxon>
        <taxon>Agaricomycetes</taxon>
        <taxon>Hymenochaetales</taxon>
        <taxon>Hymenochaetaceae</taxon>
        <taxon>Pyrrhoderma</taxon>
    </lineage>
</organism>
<name>A0A286UH69_9AGAM</name>
<accession>A0A286UH69</accession>
<gene>
    <name evidence="2" type="ORF">PNOK_0581400</name>
</gene>
<evidence type="ECO:0000313" key="2">
    <source>
        <dbReference type="EMBL" id="PAV18970.1"/>
    </source>
</evidence>
<feature type="compositionally biased region" description="Polar residues" evidence="1">
    <location>
        <begin position="138"/>
        <end position="156"/>
    </location>
</feature>
<proteinExistence type="predicted"/>
<feature type="compositionally biased region" description="Basic and acidic residues" evidence="1">
    <location>
        <begin position="125"/>
        <end position="137"/>
    </location>
</feature>
<dbReference type="AlphaFoldDB" id="A0A286UH69"/>
<dbReference type="Proteomes" id="UP000217199">
    <property type="component" value="Unassembled WGS sequence"/>
</dbReference>